<feature type="domain" description="Putative phage metallopeptidase" evidence="1">
    <location>
        <begin position="3"/>
        <end position="104"/>
    </location>
</feature>
<dbReference type="AlphaFoldDB" id="A0A7C4JL33"/>
<evidence type="ECO:0000313" key="2">
    <source>
        <dbReference type="EMBL" id="HGQ36616.1"/>
    </source>
</evidence>
<comment type="caution">
    <text evidence="3">The sequence shown here is derived from an EMBL/GenBank/DDBJ whole genome shotgun (WGS) entry which is preliminary data.</text>
</comment>
<dbReference type="EMBL" id="DTCK01000042">
    <property type="protein sequence ID" value="HGQ36616.1"/>
    <property type="molecule type" value="Genomic_DNA"/>
</dbReference>
<reference evidence="3" key="1">
    <citation type="journal article" date="2020" name="mSystems">
        <title>Genome- and Community-Level Interaction Insights into Carbon Utilization and Element Cycling Functions of Hydrothermarchaeota in Hydrothermal Sediment.</title>
        <authorList>
            <person name="Zhou Z."/>
            <person name="Liu Y."/>
            <person name="Xu W."/>
            <person name="Pan J."/>
            <person name="Luo Z.H."/>
            <person name="Li M."/>
        </authorList>
    </citation>
    <scope>NUCLEOTIDE SEQUENCE [LARGE SCALE GENOMIC DNA]</scope>
    <source>
        <strain evidence="3">SpSt-637</strain>
        <strain evidence="2">SpSt-667</strain>
    </source>
</reference>
<proteinExistence type="predicted"/>
<protein>
    <submittedName>
        <fullName evidence="3">Metallopeptidase</fullName>
    </submittedName>
</protein>
<dbReference type="InterPro" id="IPR043998">
    <property type="entry name" value="Put_Metallopep"/>
</dbReference>
<gene>
    <name evidence="3" type="ORF">ENU08_07820</name>
    <name evidence="2" type="ORF">ENU41_08105</name>
</gene>
<name>A0A7C4JL33_9CREN</name>
<accession>A0A7C4JL33</accession>
<sequence>MIYTYADDVKDLVEDIVKSLWDFFWYIDCSRLYVVRSKNSKSTAVARIHALPKIWQYTLNSSPQYIIEVISEKFDSLNFEEKAYVIIHELLHIPKSFGGGLRPHKGYVSNSKIRKLLKIYLARKNYDGKNS</sequence>
<dbReference type="EMBL" id="DTBD01000070">
    <property type="protein sequence ID" value="HGQ65135.1"/>
    <property type="molecule type" value="Genomic_DNA"/>
</dbReference>
<evidence type="ECO:0000259" key="1">
    <source>
        <dbReference type="Pfam" id="PF18894"/>
    </source>
</evidence>
<evidence type="ECO:0000313" key="3">
    <source>
        <dbReference type="EMBL" id="HGQ65135.1"/>
    </source>
</evidence>
<dbReference type="Pfam" id="PF18894">
    <property type="entry name" value="PhageMetallopep"/>
    <property type="match status" value="1"/>
</dbReference>
<organism evidence="3">
    <name type="scientific">Ignisphaera aggregans</name>
    <dbReference type="NCBI Taxonomy" id="334771"/>
    <lineage>
        <taxon>Archaea</taxon>
        <taxon>Thermoproteota</taxon>
        <taxon>Thermoprotei</taxon>
        <taxon>Desulfurococcales</taxon>
        <taxon>Desulfurococcaceae</taxon>
        <taxon>Ignisphaera</taxon>
    </lineage>
</organism>